<dbReference type="InterPro" id="IPR000713">
    <property type="entry name" value="Mur_ligase_N"/>
</dbReference>
<feature type="domain" description="Mur ligase N-terminal catalytic" evidence="15">
    <location>
        <begin position="7"/>
        <end position="104"/>
    </location>
</feature>
<feature type="domain" description="Mur ligase C-terminal" evidence="16">
    <location>
        <begin position="311"/>
        <end position="440"/>
    </location>
</feature>
<dbReference type="Gene3D" id="3.90.190.20">
    <property type="entry name" value="Mur ligase, C-terminal domain"/>
    <property type="match status" value="1"/>
</dbReference>
<dbReference type="GO" id="GO:0071555">
    <property type="term" value="P:cell wall organization"/>
    <property type="evidence" value="ECO:0007669"/>
    <property type="project" value="UniProtKB-KW"/>
</dbReference>
<sequence>MTIPYDKIHLIGIGGYGMSAIAKILLAWGHKVSGSDIKQSALTKGLEEDGAKIYFEHEAKNLQDADAVIYSTAIGDDNVELLEAKKRKLPIYHRADVLAQFLNSRKGIAIAGAHGKTTTTSMISLILAKAGMDPTAFIGGEIEHFNGNARVGSSCYIVAEACESDRSFLQYRPYAAVLTNIEADHLDNYGGSFGRLIRSYEKFIGNIAKLGYLVVNGDDPVIKELDILDREIITFGLNEKNHFSAANCSFYRGTASFDLFIKGTPRGRIKLNVPGRHNVLNSLAAIALCYQLGVSVKNMAETLKNFKGVKRRFEILYKNEEKIIVDDYAHHPTEIQSTLTAAKEFNAPVIAIFQPQRYTRTSFLFKEFSEAFDYADKVYLLPIFSAGEKTIEKITSKNLAQVIKQRKTTQVVYTDTHNQCIEMIQKDLLKKCIIVTMGAGDVWKISHSISKELKDKCIKIDQ</sequence>
<dbReference type="Gene3D" id="3.40.50.720">
    <property type="entry name" value="NAD(P)-binding Rossmann-like Domain"/>
    <property type="match status" value="1"/>
</dbReference>
<dbReference type="InterPro" id="IPR005758">
    <property type="entry name" value="UDP-N-AcMur_Ala_ligase_MurC"/>
</dbReference>
<evidence type="ECO:0000313" key="18">
    <source>
        <dbReference type="EMBL" id="XBX74591.1"/>
    </source>
</evidence>
<dbReference type="EC" id="6.3.2.8" evidence="3 14"/>
<dbReference type="GO" id="GO:0008763">
    <property type="term" value="F:UDP-N-acetylmuramate-L-alanine ligase activity"/>
    <property type="evidence" value="ECO:0007669"/>
    <property type="project" value="UniProtKB-UniRule"/>
</dbReference>
<dbReference type="InterPro" id="IPR036565">
    <property type="entry name" value="Mur-like_cat_sf"/>
</dbReference>
<dbReference type="HAMAP" id="MF_00046">
    <property type="entry name" value="MurC"/>
    <property type="match status" value="1"/>
</dbReference>
<dbReference type="RefSeq" id="WP_350343343.1">
    <property type="nucleotide sequence ID" value="NZ_CP158367.1"/>
</dbReference>
<keyword evidence="9 14" id="KW-0133">Cell shape</keyword>
<keyword evidence="10 14" id="KW-0573">Peptidoglycan synthesis</keyword>
<dbReference type="NCBIfam" id="TIGR01082">
    <property type="entry name" value="murC"/>
    <property type="match status" value="1"/>
</dbReference>
<dbReference type="Pfam" id="PF08245">
    <property type="entry name" value="Mur_ligase_M"/>
    <property type="match status" value="1"/>
</dbReference>
<accession>A0AAU7VKG3</accession>
<dbReference type="EMBL" id="CP158367">
    <property type="protein sequence ID" value="XBX74591.1"/>
    <property type="molecule type" value="Genomic_DNA"/>
</dbReference>
<dbReference type="GO" id="GO:0005737">
    <property type="term" value="C:cytoplasm"/>
    <property type="evidence" value="ECO:0007669"/>
    <property type="project" value="UniProtKB-SubCell"/>
</dbReference>
<dbReference type="GO" id="GO:0005524">
    <property type="term" value="F:ATP binding"/>
    <property type="evidence" value="ECO:0007669"/>
    <property type="project" value="UniProtKB-UniRule"/>
</dbReference>
<comment type="similarity">
    <text evidence="14">Belongs to the MurCDEF family.</text>
</comment>
<dbReference type="InterPro" id="IPR050061">
    <property type="entry name" value="MurCDEF_pg_biosynth"/>
</dbReference>
<comment type="subcellular location">
    <subcellularLocation>
        <location evidence="1 14">Cytoplasm</location>
    </subcellularLocation>
</comment>
<dbReference type="PANTHER" id="PTHR43445:SF3">
    <property type="entry name" value="UDP-N-ACETYLMURAMATE--L-ALANINE LIGASE"/>
    <property type="match status" value="1"/>
</dbReference>
<evidence type="ECO:0000256" key="8">
    <source>
        <dbReference type="ARBA" id="ARBA00022840"/>
    </source>
</evidence>
<dbReference type="GO" id="GO:0008360">
    <property type="term" value="P:regulation of cell shape"/>
    <property type="evidence" value="ECO:0007669"/>
    <property type="project" value="UniProtKB-KW"/>
</dbReference>
<dbReference type="GO" id="GO:0009252">
    <property type="term" value="P:peptidoglycan biosynthetic process"/>
    <property type="evidence" value="ECO:0007669"/>
    <property type="project" value="UniProtKB-UniRule"/>
</dbReference>
<keyword evidence="5 14" id="KW-0436">Ligase</keyword>
<proteinExistence type="inferred from homology"/>
<keyword evidence="12 14" id="KW-0961">Cell wall biogenesis/degradation</keyword>
<evidence type="ECO:0000256" key="3">
    <source>
        <dbReference type="ARBA" id="ARBA00012211"/>
    </source>
</evidence>
<feature type="binding site" evidence="14">
    <location>
        <begin position="112"/>
        <end position="118"/>
    </location>
    <ligand>
        <name>ATP</name>
        <dbReference type="ChEBI" id="CHEBI:30616"/>
    </ligand>
</feature>
<protein>
    <recommendedName>
        <fullName evidence="3 14">UDP-N-acetylmuramate--L-alanine ligase</fullName>
        <ecNumber evidence="3 14">6.3.2.8</ecNumber>
    </recommendedName>
    <alternativeName>
        <fullName evidence="14">UDP-N-acetylmuramoyl-L-alanine synthetase</fullName>
    </alternativeName>
</protein>
<feature type="domain" description="Mur ligase central" evidence="17">
    <location>
        <begin position="110"/>
        <end position="288"/>
    </location>
</feature>
<dbReference type="GO" id="GO:0051301">
    <property type="term" value="P:cell division"/>
    <property type="evidence" value="ECO:0007669"/>
    <property type="project" value="UniProtKB-KW"/>
</dbReference>
<keyword evidence="7 14" id="KW-0547">Nucleotide-binding</keyword>
<keyword evidence="6 14" id="KW-0132">Cell division</keyword>
<dbReference type="SUPFAM" id="SSF53244">
    <property type="entry name" value="MurD-like peptide ligases, peptide-binding domain"/>
    <property type="match status" value="1"/>
</dbReference>
<keyword evidence="11 14" id="KW-0131">Cell cycle</keyword>
<evidence type="ECO:0000256" key="12">
    <source>
        <dbReference type="ARBA" id="ARBA00023316"/>
    </source>
</evidence>
<dbReference type="InterPro" id="IPR013221">
    <property type="entry name" value="Mur_ligase_cen"/>
</dbReference>
<reference evidence="18" key="2">
    <citation type="submission" date="2024-06" db="EMBL/GenBank/DDBJ databases">
        <authorList>
            <person name="Petrova K.O."/>
            <person name="Toshchakov S.V."/>
            <person name="Boltjanskaja Y.V."/>
            <person name="Kevbrin V."/>
        </authorList>
    </citation>
    <scope>NUCLEOTIDE SEQUENCE</scope>
    <source>
        <strain evidence="18">Z-910T</strain>
    </source>
</reference>
<evidence type="ECO:0000256" key="7">
    <source>
        <dbReference type="ARBA" id="ARBA00022741"/>
    </source>
</evidence>
<dbReference type="Pfam" id="PF02875">
    <property type="entry name" value="Mur_ligase_C"/>
    <property type="match status" value="1"/>
</dbReference>
<evidence type="ECO:0000256" key="5">
    <source>
        <dbReference type="ARBA" id="ARBA00022598"/>
    </source>
</evidence>
<evidence type="ECO:0000256" key="6">
    <source>
        <dbReference type="ARBA" id="ARBA00022618"/>
    </source>
</evidence>
<evidence type="ECO:0000256" key="10">
    <source>
        <dbReference type="ARBA" id="ARBA00022984"/>
    </source>
</evidence>
<name>A0AAU7VKG3_9FIRM</name>
<evidence type="ECO:0000259" key="16">
    <source>
        <dbReference type="Pfam" id="PF02875"/>
    </source>
</evidence>
<evidence type="ECO:0000259" key="15">
    <source>
        <dbReference type="Pfam" id="PF01225"/>
    </source>
</evidence>
<dbReference type="SUPFAM" id="SSF53623">
    <property type="entry name" value="MurD-like peptide ligases, catalytic domain"/>
    <property type="match status" value="1"/>
</dbReference>
<comment type="pathway">
    <text evidence="2 14">Cell wall biogenesis; peptidoglycan biosynthesis.</text>
</comment>
<evidence type="ECO:0000256" key="4">
    <source>
        <dbReference type="ARBA" id="ARBA00022490"/>
    </source>
</evidence>
<evidence type="ECO:0000256" key="11">
    <source>
        <dbReference type="ARBA" id="ARBA00023306"/>
    </source>
</evidence>
<dbReference type="InterPro" id="IPR004101">
    <property type="entry name" value="Mur_ligase_C"/>
</dbReference>
<evidence type="ECO:0000256" key="2">
    <source>
        <dbReference type="ARBA" id="ARBA00004752"/>
    </source>
</evidence>
<comment type="catalytic activity">
    <reaction evidence="13 14">
        <text>UDP-N-acetyl-alpha-D-muramate + L-alanine + ATP = UDP-N-acetyl-alpha-D-muramoyl-L-alanine + ADP + phosphate + H(+)</text>
        <dbReference type="Rhea" id="RHEA:23372"/>
        <dbReference type="ChEBI" id="CHEBI:15378"/>
        <dbReference type="ChEBI" id="CHEBI:30616"/>
        <dbReference type="ChEBI" id="CHEBI:43474"/>
        <dbReference type="ChEBI" id="CHEBI:57972"/>
        <dbReference type="ChEBI" id="CHEBI:70757"/>
        <dbReference type="ChEBI" id="CHEBI:83898"/>
        <dbReference type="ChEBI" id="CHEBI:456216"/>
        <dbReference type="EC" id="6.3.2.8"/>
    </reaction>
</comment>
<evidence type="ECO:0000259" key="17">
    <source>
        <dbReference type="Pfam" id="PF08245"/>
    </source>
</evidence>
<evidence type="ECO:0000256" key="1">
    <source>
        <dbReference type="ARBA" id="ARBA00004496"/>
    </source>
</evidence>
<comment type="function">
    <text evidence="14">Cell wall formation.</text>
</comment>
<dbReference type="AlphaFoldDB" id="A0AAU7VKG3"/>
<organism evidence="18">
    <name type="scientific">Proteinivorax tanatarense</name>
    <dbReference type="NCBI Taxonomy" id="1260629"/>
    <lineage>
        <taxon>Bacteria</taxon>
        <taxon>Bacillati</taxon>
        <taxon>Bacillota</taxon>
        <taxon>Clostridia</taxon>
        <taxon>Eubacteriales</taxon>
        <taxon>Proteinivoracaceae</taxon>
        <taxon>Proteinivorax</taxon>
    </lineage>
</organism>
<gene>
    <name evidence="14 18" type="primary">murC</name>
    <name evidence="18" type="ORF">PRVXT_002640</name>
</gene>
<evidence type="ECO:0000256" key="14">
    <source>
        <dbReference type="HAMAP-Rule" id="MF_00046"/>
    </source>
</evidence>
<dbReference type="SUPFAM" id="SSF51984">
    <property type="entry name" value="MurCD N-terminal domain"/>
    <property type="match status" value="1"/>
</dbReference>
<reference evidence="18" key="1">
    <citation type="journal article" date="2013" name="Extremophiles">
        <title>Proteinivorax tanatarense gen. nov., sp. nov., an anaerobic, haloalkaliphilic, proteolytic bacterium isolated from a decaying algal bloom, and proposal of Proteinivoraceae fam. nov.</title>
        <authorList>
            <person name="Kevbrin V."/>
            <person name="Boltyanskaya Y."/>
            <person name="Zhilina T."/>
            <person name="Kolganova T."/>
            <person name="Lavrentjeva E."/>
            <person name="Kuznetsov B."/>
        </authorList>
    </citation>
    <scope>NUCLEOTIDE SEQUENCE</scope>
    <source>
        <strain evidence="18">Z-910T</strain>
    </source>
</reference>
<dbReference type="Pfam" id="PF01225">
    <property type="entry name" value="Mur_ligase"/>
    <property type="match status" value="1"/>
</dbReference>
<evidence type="ECO:0000256" key="13">
    <source>
        <dbReference type="ARBA" id="ARBA00047833"/>
    </source>
</evidence>
<dbReference type="Gene3D" id="3.40.1190.10">
    <property type="entry name" value="Mur-like, catalytic domain"/>
    <property type="match status" value="1"/>
</dbReference>
<dbReference type="PANTHER" id="PTHR43445">
    <property type="entry name" value="UDP-N-ACETYLMURAMATE--L-ALANINE LIGASE-RELATED"/>
    <property type="match status" value="1"/>
</dbReference>
<evidence type="ECO:0000256" key="9">
    <source>
        <dbReference type="ARBA" id="ARBA00022960"/>
    </source>
</evidence>
<dbReference type="InterPro" id="IPR036615">
    <property type="entry name" value="Mur_ligase_C_dom_sf"/>
</dbReference>
<keyword evidence="4 14" id="KW-0963">Cytoplasm</keyword>
<keyword evidence="8 14" id="KW-0067">ATP-binding</keyword>